<reference evidence="2 3" key="1">
    <citation type="journal article" date="2019" name="Mol. Ecol. Resour.">
        <title>Improving Illumina assemblies with Hi-C and long reads: an example with the North African dromedary.</title>
        <authorList>
            <person name="Elbers J.P."/>
            <person name="Rogers M.F."/>
            <person name="Perelman P.L."/>
            <person name="Proskuryakova A.A."/>
            <person name="Serdyukova N.A."/>
            <person name="Johnson W.E."/>
            <person name="Horin P."/>
            <person name="Corander J."/>
            <person name="Murphy D."/>
            <person name="Burger P.A."/>
        </authorList>
    </citation>
    <scope>NUCLEOTIDE SEQUENCE [LARGE SCALE GENOMIC DNA]</scope>
    <source>
        <strain evidence="2">Drom800</strain>
        <tissue evidence="2">Blood</tissue>
    </source>
</reference>
<name>A0A5N4E3R2_CAMDR</name>
<evidence type="ECO:0000256" key="1">
    <source>
        <dbReference type="SAM" id="MobiDB-lite"/>
    </source>
</evidence>
<sequence>MTPGVSIRRAVQFGGFGSAVKLTKGVMWPRMNRAAEEFYARLLQEFNEEKKGICKDPFIYEPLEKEEASHAEELQSEETAISDFSTGENVGPFALPVGRAR</sequence>
<keyword evidence="3" id="KW-1185">Reference proteome</keyword>
<gene>
    <name evidence="2" type="ORF">Cadr_000005196</name>
</gene>
<dbReference type="AlphaFoldDB" id="A0A5N4E3R2"/>
<feature type="compositionally biased region" description="Polar residues" evidence="1">
    <location>
        <begin position="77"/>
        <end position="88"/>
    </location>
</feature>
<organism evidence="2 3">
    <name type="scientific">Camelus dromedarius</name>
    <name type="common">Dromedary</name>
    <name type="synonym">Arabian camel</name>
    <dbReference type="NCBI Taxonomy" id="9838"/>
    <lineage>
        <taxon>Eukaryota</taxon>
        <taxon>Metazoa</taxon>
        <taxon>Chordata</taxon>
        <taxon>Craniata</taxon>
        <taxon>Vertebrata</taxon>
        <taxon>Euteleostomi</taxon>
        <taxon>Mammalia</taxon>
        <taxon>Eutheria</taxon>
        <taxon>Laurasiatheria</taxon>
        <taxon>Artiodactyla</taxon>
        <taxon>Tylopoda</taxon>
        <taxon>Camelidae</taxon>
        <taxon>Camelus</taxon>
    </lineage>
</organism>
<evidence type="ECO:0000313" key="2">
    <source>
        <dbReference type="EMBL" id="KAB1278083.1"/>
    </source>
</evidence>
<protein>
    <submittedName>
        <fullName evidence="2">Protein zwilch-like protein</fullName>
    </submittedName>
</protein>
<dbReference type="Proteomes" id="UP000299084">
    <property type="component" value="Unassembled WGS sequence"/>
</dbReference>
<accession>A0A5N4E3R2</accession>
<proteinExistence type="predicted"/>
<evidence type="ECO:0000313" key="3">
    <source>
        <dbReference type="Proteomes" id="UP000299084"/>
    </source>
</evidence>
<feature type="region of interest" description="Disordered" evidence="1">
    <location>
        <begin position="69"/>
        <end position="101"/>
    </location>
</feature>
<dbReference type="EMBL" id="JWIN03000006">
    <property type="protein sequence ID" value="KAB1278083.1"/>
    <property type="molecule type" value="Genomic_DNA"/>
</dbReference>
<comment type="caution">
    <text evidence="2">The sequence shown here is derived from an EMBL/GenBank/DDBJ whole genome shotgun (WGS) entry which is preliminary data.</text>
</comment>